<dbReference type="InterPro" id="IPR047655">
    <property type="entry name" value="Transpos_IS630-like"/>
</dbReference>
<name>K9URR7_CHAP6</name>
<dbReference type="eggNOG" id="COG3335">
    <property type="taxonomic scope" value="Bacteria"/>
</dbReference>
<dbReference type="KEGG" id="cmp:Cha6605_6125"/>
<dbReference type="Proteomes" id="UP000010366">
    <property type="component" value="Plasmid pCHA6605.01"/>
</dbReference>
<dbReference type="OrthoDB" id="467852at2"/>
<geneLocation type="plasmid" evidence="4 5">
    <name>pCHA6605.01</name>
</geneLocation>
<dbReference type="AlphaFoldDB" id="K9URR7"/>
<evidence type="ECO:0000313" key="4">
    <source>
        <dbReference type="EMBL" id="AFY96959.1"/>
    </source>
</evidence>
<feature type="domain" description="Tc1-like transposase DDE" evidence="1">
    <location>
        <begin position="19"/>
        <end position="154"/>
    </location>
</feature>
<organism evidence="4 5">
    <name type="scientific">Chamaesiphon minutus (strain ATCC 27169 / PCC 6605)</name>
    <dbReference type="NCBI Taxonomy" id="1173020"/>
    <lineage>
        <taxon>Bacteria</taxon>
        <taxon>Bacillati</taxon>
        <taxon>Cyanobacteriota</taxon>
        <taxon>Cyanophyceae</taxon>
        <taxon>Gomontiellales</taxon>
        <taxon>Chamaesiphonaceae</taxon>
        <taxon>Chamaesiphon</taxon>
    </lineage>
</organism>
<evidence type="ECO:0000313" key="3">
    <source>
        <dbReference type="EMBL" id="AFY95420.1"/>
    </source>
</evidence>
<dbReference type="EMBL" id="CP003600">
    <property type="protein sequence ID" value="AFY92332.1"/>
    <property type="molecule type" value="Genomic_DNA"/>
</dbReference>
<evidence type="ECO:0000313" key="2">
    <source>
        <dbReference type="EMBL" id="AFY92332.1"/>
    </source>
</evidence>
<reference evidence="4 5" key="2">
    <citation type="submission" date="2012-05" db="EMBL/GenBank/DDBJ databases">
        <title>Noncontiguous Finished plasmid 1 of genome of Chamaesiphon sp. PCC 6605.</title>
        <authorList>
            <consortium name="US DOE Joint Genome Institute"/>
            <person name="Gugger M."/>
            <person name="Coursin T."/>
            <person name="Rippka R."/>
            <person name="Tandeau De Marsac N."/>
            <person name="Huntemann M."/>
            <person name="Wei C.-L."/>
            <person name="Han J."/>
            <person name="Detter J.C."/>
            <person name="Han C."/>
            <person name="Tapia R."/>
            <person name="Chen A."/>
            <person name="Kyrpides N."/>
            <person name="Mavromatis K."/>
            <person name="Markowitz V."/>
            <person name="Szeto E."/>
            <person name="Ivanova N."/>
            <person name="Pagani I."/>
            <person name="Pati A."/>
            <person name="Goodwin L."/>
            <person name="Nordberg H.P."/>
            <person name="Cantor M.N."/>
            <person name="Hua S.X."/>
            <person name="Woyke T."/>
            <person name="Kerfeld C.A."/>
        </authorList>
    </citation>
    <scope>NUCLEOTIDE SEQUENCE [LARGE SCALE GENOMIC DNA]</scope>
    <source>
        <strain evidence="5">ATCC 27169 / PCC 6605</strain>
        <strain evidence="4">PCC 6605</strain>
        <plasmid evidence="4">pCHA6605.01</plasmid>
        <plasmid evidence="5">Plasmid pCHA6605.01</plasmid>
    </source>
</reference>
<keyword evidence="4" id="KW-0614">Plasmid</keyword>
<dbReference type="EMBL" id="CP003600">
    <property type="protein sequence ID" value="AFY95420.1"/>
    <property type="molecule type" value="Genomic_DNA"/>
</dbReference>
<dbReference type="STRING" id="1173020.Cha6605_1103"/>
<evidence type="ECO:0000259" key="1">
    <source>
        <dbReference type="Pfam" id="PF13358"/>
    </source>
</evidence>
<proteinExistence type="predicted"/>
<dbReference type="RefSeq" id="WP_015158521.1">
    <property type="nucleotide sequence ID" value="NC_019697.1"/>
</dbReference>
<gene>
    <name evidence="2" type="ORF">Cha6605_1103</name>
    <name evidence="3" type="ORF">Cha6605_4491</name>
    <name evidence="4" type="ORF">Cha6605_6125</name>
</gene>
<keyword evidence="5" id="KW-1185">Reference proteome</keyword>
<dbReference type="KEGG" id="cmp:Cha6605_1103"/>
<dbReference type="InterPro" id="IPR036397">
    <property type="entry name" value="RNaseH_sf"/>
</dbReference>
<dbReference type="Pfam" id="PF13358">
    <property type="entry name" value="DDE_3"/>
    <property type="match status" value="1"/>
</dbReference>
<dbReference type="SUPFAM" id="SSF53098">
    <property type="entry name" value="Ribonuclease H-like"/>
    <property type="match status" value="1"/>
</dbReference>
<dbReference type="GO" id="GO:0003676">
    <property type="term" value="F:nucleic acid binding"/>
    <property type="evidence" value="ECO:0007669"/>
    <property type="project" value="InterPro"/>
</dbReference>
<dbReference type="InterPro" id="IPR038717">
    <property type="entry name" value="Tc1-like_DDE_dom"/>
</dbReference>
<dbReference type="EMBL" id="CP003601">
    <property type="protein sequence ID" value="AFY96959.1"/>
    <property type="molecule type" value="Genomic_DNA"/>
</dbReference>
<sequence>MELLSLFDRQNERPLRYFVQDESRFGLKTLIGRLLTACGIKPIGEWQWLFKAFWLYGAVEPATGESFFLQFSHVDTECFQRFLDEFAKIYPDSLNVIQVDNGRFHTSKKLVIPENIILIFQPPYCPELNPIEHLWQYLKADLRWASVKTLEELQIKVGQLLAELTPEIIASITGYPFILDALSVVNTI</sequence>
<dbReference type="KEGG" id="cmp:Cha6605_4491"/>
<reference evidence="2 5" key="1">
    <citation type="submission" date="2012-05" db="EMBL/GenBank/DDBJ databases">
        <title>Finished chromosome of genome of Chamaesiphon sp. PCC 6605.</title>
        <authorList>
            <consortium name="US DOE Joint Genome Institute"/>
            <person name="Gugger M."/>
            <person name="Coursin T."/>
            <person name="Rippka R."/>
            <person name="Tandeau De Marsac N."/>
            <person name="Huntemann M."/>
            <person name="Wei C.-L."/>
            <person name="Han J."/>
            <person name="Detter J.C."/>
            <person name="Han C."/>
            <person name="Tapia R."/>
            <person name="Chen A."/>
            <person name="Kyrpides N."/>
            <person name="Mavromatis K."/>
            <person name="Markowitz V."/>
            <person name="Szeto E."/>
            <person name="Ivanova N."/>
            <person name="Pagani I."/>
            <person name="Pati A."/>
            <person name="Goodwin L."/>
            <person name="Nordberg H.P."/>
            <person name="Cantor M.N."/>
            <person name="Hua S.X."/>
            <person name="Woyke T."/>
            <person name="Kerfeld C.A."/>
        </authorList>
    </citation>
    <scope>NUCLEOTIDE SEQUENCE [LARGE SCALE GENOMIC DNA]</scope>
    <source>
        <strain evidence="5">ATCC 27169 / PCC 6605</strain>
        <strain evidence="2">PCC 6605</strain>
    </source>
</reference>
<protein>
    <submittedName>
        <fullName evidence="4">Transposase</fullName>
    </submittedName>
</protein>
<accession>K9URR7</accession>
<dbReference type="InterPro" id="IPR012337">
    <property type="entry name" value="RNaseH-like_sf"/>
</dbReference>
<dbReference type="Gene3D" id="3.30.420.10">
    <property type="entry name" value="Ribonuclease H-like superfamily/Ribonuclease H"/>
    <property type="match status" value="1"/>
</dbReference>
<dbReference type="HOGENOM" id="CLU_056788_6_0_3"/>
<dbReference type="Proteomes" id="UP000010366">
    <property type="component" value="Chromosome"/>
</dbReference>
<dbReference type="PATRIC" id="fig|1173020.3.peg.1287"/>
<evidence type="ECO:0000313" key="5">
    <source>
        <dbReference type="Proteomes" id="UP000010366"/>
    </source>
</evidence>
<dbReference type="NCBIfam" id="NF033545">
    <property type="entry name" value="transpos_IS630"/>
    <property type="match status" value="1"/>
</dbReference>